<protein>
    <submittedName>
        <fullName evidence="14">Polyketide synthase 12</fullName>
    </submittedName>
</protein>
<dbReference type="Gene3D" id="3.40.50.720">
    <property type="entry name" value="NAD(P)-binding Rossmann-like Domain"/>
    <property type="match status" value="1"/>
</dbReference>
<reference evidence="14 15" key="1">
    <citation type="submission" date="2020-08" db="EMBL/GenBank/DDBJ databases">
        <title>Sequencing the genomes of 1000 actinobacteria strains.</title>
        <authorList>
            <person name="Klenk H.-P."/>
        </authorList>
    </citation>
    <scope>NUCLEOTIDE SEQUENCE [LARGE SCALE GENOMIC DNA]</scope>
    <source>
        <strain evidence="14 15">DSM 40084</strain>
    </source>
</reference>
<dbReference type="CDD" id="cd08956">
    <property type="entry name" value="KR_3_FAS_SDR_x"/>
    <property type="match status" value="1"/>
</dbReference>
<dbReference type="SUPFAM" id="SSF53901">
    <property type="entry name" value="Thiolase-like"/>
    <property type="match status" value="1"/>
</dbReference>
<dbReference type="Pfam" id="PF16197">
    <property type="entry name" value="KAsynt_C_assoc"/>
    <property type="match status" value="1"/>
</dbReference>
<dbReference type="Pfam" id="PF00550">
    <property type="entry name" value="PP-binding"/>
    <property type="match status" value="1"/>
</dbReference>
<feature type="region of interest" description="Disordered" evidence="10">
    <location>
        <begin position="2136"/>
        <end position="2172"/>
    </location>
</feature>
<evidence type="ECO:0000256" key="5">
    <source>
        <dbReference type="ARBA" id="ARBA00022679"/>
    </source>
</evidence>
<evidence type="ECO:0000256" key="2">
    <source>
        <dbReference type="ARBA" id="ARBA00004792"/>
    </source>
</evidence>
<evidence type="ECO:0000256" key="6">
    <source>
        <dbReference type="ARBA" id="ARBA00023194"/>
    </source>
</evidence>
<feature type="domain" description="PKS/mFAS DH" evidence="13">
    <location>
        <begin position="939"/>
        <end position="1210"/>
    </location>
</feature>
<dbReference type="PROSITE" id="PS00012">
    <property type="entry name" value="PHOSPHOPANTETHEINE"/>
    <property type="match status" value="1"/>
</dbReference>
<dbReference type="InterPro" id="IPR013968">
    <property type="entry name" value="PKS_KR"/>
</dbReference>
<dbReference type="InterPro" id="IPR020841">
    <property type="entry name" value="PKS_Beta-ketoAc_synthase_dom"/>
</dbReference>
<dbReference type="InterPro" id="IPR020807">
    <property type="entry name" value="PKS_DH"/>
</dbReference>
<dbReference type="InterPro" id="IPR036736">
    <property type="entry name" value="ACP-like_sf"/>
</dbReference>
<dbReference type="GO" id="GO:0016491">
    <property type="term" value="F:oxidoreductase activity"/>
    <property type="evidence" value="ECO:0007669"/>
    <property type="project" value="InterPro"/>
</dbReference>
<dbReference type="SMART" id="SM01294">
    <property type="entry name" value="PKS_PP_betabranch"/>
    <property type="match status" value="1"/>
</dbReference>
<dbReference type="SUPFAM" id="SSF50129">
    <property type="entry name" value="GroES-like"/>
    <property type="match status" value="1"/>
</dbReference>
<dbReference type="InterPro" id="IPR016036">
    <property type="entry name" value="Malonyl_transacylase_ACP-bd"/>
</dbReference>
<feature type="active site" description="Proton donor; for dehydratase activity" evidence="9">
    <location>
        <position position="1136"/>
    </location>
</feature>
<dbReference type="Gene3D" id="3.40.50.11460">
    <property type="match status" value="1"/>
</dbReference>
<dbReference type="PANTHER" id="PTHR43775">
    <property type="entry name" value="FATTY ACID SYNTHASE"/>
    <property type="match status" value="1"/>
</dbReference>
<dbReference type="InterPro" id="IPR011032">
    <property type="entry name" value="GroES-like_sf"/>
</dbReference>
<dbReference type="InterPro" id="IPR014043">
    <property type="entry name" value="Acyl_transferase_dom"/>
</dbReference>
<name>A0A7W9LQF1_9ACTN</name>
<dbReference type="Pfam" id="PF00109">
    <property type="entry name" value="ketoacyl-synt"/>
    <property type="match status" value="1"/>
</dbReference>
<feature type="region of interest" description="C-terminal hotdog fold" evidence="9">
    <location>
        <begin position="1075"/>
        <end position="1210"/>
    </location>
</feature>
<dbReference type="RefSeq" id="WP_184979686.1">
    <property type="nucleotide sequence ID" value="NZ_JACHNE010000001.1"/>
</dbReference>
<dbReference type="Pfam" id="PF21089">
    <property type="entry name" value="PKS_DH_N"/>
    <property type="match status" value="1"/>
</dbReference>
<dbReference type="InterPro" id="IPR057326">
    <property type="entry name" value="KR_dom"/>
</dbReference>
<keyword evidence="6" id="KW-0045">Antibiotic biosynthesis</keyword>
<dbReference type="Gene3D" id="3.30.70.3290">
    <property type="match status" value="1"/>
</dbReference>
<dbReference type="InterPro" id="IPR016035">
    <property type="entry name" value="Acyl_Trfase/lysoPLipase"/>
</dbReference>
<dbReference type="EMBL" id="JACHNE010000001">
    <property type="protein sequence ID" value="MBB5792192.1"/>
    <property type="molecule type" value="Genomic_DNA"/>
</dbReference>
<dbReference type="Pfam" id="PF14765">
    <property type="entry name" value="PS-DH"/>
    <property type="match status" value="1"/>
</dbReference>
<dbReference type="InterPro" id="IPR013154">
    <property type="entry name" value="ADH-like_N"/>
</dbReference>
<dbReference type="FunFam" id="3.40.47.10:FF:000019">
    <property type="entry name" value="Polyketide synthase type I"/>
    <property type="match status" value="1"/>
</dbReference>
<keyword evidence="4" id="KW-0597">Phosphoprotein</keyword>
<dbReference type="PROSITE" id="PS52019">
    <property type="entry name" value="PKS_MFAS_DH"/>
    <property type="match status" value="1"/>
</dbReference>
<dbReference type="Pfam" id="PF00698">
    <property type="entry name" value="Acyl_transf_1"/>
    <property type="match status" value="1"/>
</dbReference>
<dbReference type="SUPFAM" id="SSF47336">
    <property type="entry name" value="ACP-like"/>
    <property type="match status" value="1"/>
</dbReference>
<comment type="caution">
    <text evidence="14">The sequence shown here is derived from an EMBL/GenBank/DDBJ whole genome shotgun (WGS) entry which is preliminary data.</text>
</comment>
<dbReference type="SMART" id="SM00823">
    <property type="entry name" value="PKS_PP"/>
    <property type="match status" value="1"/>
</dbReference>
<dbReference type="Pfam" id="PF02801">
    <property type="entry name" value="Ketoacyl-synt_C"/>
    <property type="match status" value="1"/>
</dbReference>
<dbReference type="PANTHER" id="PTHR43775:SF51">
    <property type="entry name" value="INACTIVE PHENOLPHTHIOCEROL SYNTHESIS POLYKETIDE SYNTHASE TYPE I PKS1-RELATED"/>
    <property type="match status" value="1"/>
</dbReference>
<dbReference type="InterPro" id="IPR032821">
    <property type="entry name" value="PKS_assoc"/>
</dbReference>
<dbReference type="InterPro" id="IPR050091">
    <property type="entry name" value="PKS_NRPS_Biosynth_Enz"/>
</dbReference>
<organism evidence="14 15">
    <name type="scientific">Streptomyces caelestis</name>
    <dbReference type="NCBI Taxonomy" id="36816"/>
    <lineage>
        <taxon>Bacteria</taxon>
        <taxon>Bacillati</taxon>
        <taxon>Actinomycetota</taxon>
        <taxon>Actinomycetes</taxon>
        <taxon>Kitasatosporales</taxon>
        <taxon>Streptomycetaceae</taxon>
        <taxon>Streptomyces</taxon>
    </lineage>
</organism>
<sequence length="2172" mass="227310">MSQSSTSPSRQSPSPKEASPSQLEKFREHLRWATAELSEARRRVAELEEADREPVAIVGMACRFPGGVDSPESLWRLVTQGGDAIGAVPAERHWSAEECHDRDGERPGTSHLWEGGFLDHAADFDPAFFGVSPREALAMDPQQRLLLEVSWEAFERVGIDPTTLRGTRVGVYAGLMYHDYAGRAGQADEDAAGFLSSGNWGSVASGRISYTLGLEGPAVTVDTACSSSLVALHLAVQAVRRGECAMALAGGVTVMATPVTFAGFSRLGGLAPDGRIKSFAACADGTTWSEGAGMLVVERLSDARRAGHRVLAVVRGSAVNQDGATSSLSAPNGPSQQRVIRAALAEARLSPALVDAVEAHGTGTKLGDPIEAQALLATYGQNRRLPLYLGSLKSNIGHAQAAAGVGGVIKMVMAMRHGILPRTLHVDAPTPHVDWSAGKVELLTEQRDWPATDRPRRGAVSSFGVSGTNAHVVLEQAPAETPQAAGEPAAPVVPLVLSARDTAALHAQAERLAAHVGDGPSDVRATARALVTGRSAFDHRAVVLGRDRDELLAGLRALAAGSETPGVVTGQGSHERPVFVFPGQGSQWVGMAAELLDTSEVFARSIADCEAALAPYVDWSLTEVLGSGEQLARVDVVQPALFSVMVSLAALWRSLGIEPAAVIGHSQGEIAAAVVAGALTLEDGAKVAALRSRAILKLAGHGGMVSLPLPRDQATGLIAPWREQISVAAHNSPTATVVAGDTQALGELLAHCEQKQIRARRIDVDYASHTPHVGAIEEELARLLAGITPRTSTMPFYSTVTGELIDTAGMDAGYWYANLRRTVRLTDALHTAVAAGHTAYIECSPHPVLTPGIDEVLEEADAFTVGSLRRDEGGWIRFLTCAAHAHTHGLHVDWTTVLGTGGRDPDLPTYPFQRRPYWLDASPSATADVRAAGLDPADHPLLGATLTLADDEVVLAGRLSLKTQPWLADHTVWGTALVPGTALVDLAVRAADQVGCTVLEELTLQAPLVLPEDQVLRLQVTVGGADDSGRRPVGIRSRPERAAADVPWTSHATGLVSPGAARPDWDLAQWPPAGAQPVDLTGLYPRLADSGLGYGPVFQGLRALWRRGDELFAEAVLPRQQHTAAGAYGIHPALLDAALHGSLAGGVDTVRLPFSWAGVSLYATGATALRVRLVPRGEEGLSLAVADQAGVPVAEVDSLVTRAVSEEQLDAARAQERNPLLTMEWPGLPLPGSEPDQVIVLGSDDLDLGFETCADLDALAAAAPAATVVLTCAPPAAEPGAGTAAAARAEVRRVLGVVQRWLTDERFAEGTLAVVTRGAVATGDGESVRDLVHAPLWGLLRSAQSESPGRFVLADVDGRESSRAVLRHALASGESQLALRGGRLSVPRLERASAGRALRPPADGSTWRLDTAGKGTLENLALLPCPEASAPLAPGQVRLSVRASGINFRDVLLGLGVVDQNVMGGEAAGVVLEVAPDVTDLAPGERVMGLVRGSFGPVAVVDRRLLVPLPEHWTYADGASVPVAFLTAYLGLVDLAKLRAGESVLIHAATGGVGLAALQLARHLGAEVFATAGPAKWETLRALGVPEERIASSRSPAFEERIRAAAGERGVDVVLNSLTGEFVDASLRLLTSDGGRFLEMGKTDIRHAGQVAADHPRVSYLWYDLVSADVGHVGRMLAELTPLFHSGALRPIPTSAWDVRRALDAFRFMSQARHVGKLVLTMPPAALDPNGTVLVTGGTGVLGGLVARRLVTEHGVRHLLLLGRRGPEAEGIDALRAELASAGAEVTVVACDSADREALAAVLADVPRGHPLTGVVHAAGVLDDAMLGSLTPEQVDAVLRPKVDAAWHLHELTRDMDLAAFVLFSSAAAALGTPGQGNYAAANAFLDALAEQRRAQGLPGVSVAWGLWERASGMTGHLDAGDLARLRRAGMSALTDAEGLDLFDAALTADRAQVVAVGLDVGAIGASDTVHPLLRHLAGAPARRAVAATAGPADGEPGGQAVRDRMAALPAAERGRMVLDLVRDQAALVLGHETSAAIGPDQAFKELGFDSLTAVELRNRLNTATGLRLPATLIFDHPTATALGEHLLRELDPDPAPQARTDVTDNDVRRLLATIPPARLRESGLLAALLELAGRAEEASGGPAPAGGGDPDDVDDLDTDDLIELALDTGEQ</sequence>
<dbReference type="InterPro" id="IPR042104">
    <property type="entry name" value="PKS_dehydratase_sf"/>
</dbReference>
<dbReference type="SMART" id="SM00826">
    <property type="entry name" value="PKS_DH"/>
    <property type="match status" value="1"/>
</dbReference>
<dbReference type="GO" id="GO:0004315">
    <property type="term" value="F:3-oxoacyl-[acyl-carrier-protein] synthase activity"/>
    <property type="evidence" value="ECO:0007669"/>
    <property type="project" value="InterPro"/>
</dbReference>
<dbReference type="InterPro" id="IPR001227">
    <property type="entry name" value="Ac_transferase_dom_sf"/>
</dbReference>
<keyword evidence="7" id="KW-0511">Multifunctional enzyme</keyword>
<keyword evidence="3" id="KW-0596">Phosphopantetheine</keyword>
<keyword evidence="5" id="KW-0808">Transferase</keyword>
<comment type="pathway">
    <text evidence="2">Antibiotic biosynthesis.</text>
</comment>
<dbReference type="FunFam" id="1.10.1200.10:FF:000007">
    <property type="entry name" value="Probable polyketide synthase pks17"/>
    <property type="match status" value="1"/>
</dbReference>
<dbReference type="InterPro" id="IPR009081">
    <property type="entry name" value="PP-bd_ACP"/>
</dbReference>
<evidence type="ECO:0000256" key="7">
    <source>
        <dbReference type="ARBA" id="ARBA00023268"/>
    </source>
</evidence>
<evidence type="ECO:0000256" key="4">
    <source>
        <dbReference type="ARBA" id="ARBA00022553"/>
    </source>
</evidence>
<dbReference type="SMART" id="SM00822">
    <property type="entry name" value="PKS_KR"/>
    <property type="match status" value="1"/>
</dbReference>
<keyword evidence="15" id="KW-1185">Reference proteome</keyword>
<dbReference type="PROSITE" id="PS50075">
    <property type="entry name" value="CARRIER"/>
    <property type="match status" value="1"/>
</dbReference>
<feature type="compositionally biased region" description="Low complexity" evidence="10">
    <location>
        <begin position="1"/>
        <end position="15"/>
    </location>
</feature>
<dbReference type="CDD" id="cd05195">
    <property type="entry name" value="enoyl_red"/>
    <property type="match status" value="1"/>
</dbReference>
<dbReference type="FunFam" id="3.40.366.10:FF:000002">
    <property type="entry name" value="Probable polyketide synthase 2"/>
    <property type="match status" value="1"/>
</dbReference>
<dbReference type="InterPro" id="IPR018201">
    <property type="entry name" value="Ketoacyl_synth_AS"/>
</dbReference>
<proteinExistence type="predicted"/>
<evidence type="ECO:0000313" key="15">
    <source>
        <dbReference type="Proteomes" id="UP000590647"/>
    </source>
</evidence>
<dbReference type="InterPro" id="IPR006162">
    <property type="entry name" value="Ppantetheine_attach_site"/>
</dbReference>
<dbReference type="Proteomes" id="UP000590647">
    <property type="component" value="Unassembled WGS sequence"/>
</dbReference>
<dbReference type="InterPro" id="IPR055123">
    <property type="entry name" value="SpnB-like_Rossmann"/>
</dbReference>
<dbReference type="InterPro" id="IPR015083">
    <property type="entry name" value="NorB/c/GfsB-D-like_docking"/>
</dbReference>
<dbReference type="Pfam" id="PF08240">
    <property type="entry name" value="ADH_N"/>
    <property type="match status" value="1"/>
</dbReference>
<dbReference type="Gene3D" id="1.10.1200.10">
    <property type="entry name" value="ACP-like"/>
    <property type="match status" value="1"/>
</dbReference>
<dbReference type="GO" id="GO:0004312">
    <property type="term" value="F:fatty acid synthase activity"/>
    <property type="evidence" value="ECO:0007669"/>
    <property type="project" value="TreeGrafter"/>
</dbReference>
<evidence type="ECO:0000256" key="3">
    <source>
        <dbReference type="ARBA" id="ARBA00022450"/>
    </source>
</evidence>
<feature type="region of interest" description="Disordered" evidence="10">
    <location>
        <begin position="1"/>
        <end position="25"/>
    </location>
</feature>
<dbReference type="InterPro" id="IPR016039">
    <property type="entry name" value="Thiolase-like"/>
</dbReference>
<dbReference type="InterPro" id="IPR014031">
    <property type="entry name" value="Ketoacyl_synth_C"/>
</dbReference>
<dbReference type="SMART" id="SM00829">
    <property type="entry name" value="PKS_ER"/>
    <property type="match status" value="1"/>
</dbReference>
<dbReference type="Pfam" id="PF13602">
    <property type="entry name" value="ADH_zinc_N_2"/>
    <property type="match status" value="1"/>
</dbReference>
<evidence type="ECO:0000259" key="11">
    <source>
        <dbReference type="PROSITE" id="PS50075"/>
    </source>
</evidence>
<accession>A0A7W9LQF1</accession>
<feature type="domain" description="Carrier" evidence="11">
    <location>
        <begin position="2016"/>
        <end position="2091"/>
    </location>
</feature>
<dbReference type="InterPro" id="IPR049552">
    <property type="entry name" value="PKS_DH_N"/>
</dbReference>
<dbReference type="GO" id="GO:0033068">
    <property type="term" value="P:macrolide biosynthetic process"/>
    <property type="evidence" value="ECO:0007669"/>
    <property type="project" value="UniProtKB-ARBA"/>
</dbReference>
<evidence type="ECO:0000256" key="1">
    <source>
        <dbReference type="ARBA" id="ARBA00001957"/>
    </source>
</evidence>
<dbReference type="PROSITE" id="PS00606">
    <property type="entry name" value="KS3_1"/>
    <property type="match status" value="1"/>
</dbReference>
<evidence type="ECO:0000256" key="10">
    <source>
        <dbReference type="SAM" id="MobiDB-lite"/>
    </source>
</evidence>
<feature type="compositionally biased region" description="Acidic residues" evidence="10">
    <location>
        <begin position="2150"/>
        <end position="2163"/>
    </location>
</feature>
<dbReference type="SMART" id="SM00825">
    <property type="entry name" value="PKS_KS"/>
    <property type="match status" value="1"/>
</dbReference>
<dbReference type="InterPro" id="IPR049551">
    <property type="entry name" value="PKS_DH_C"/>
</dbReference>
<dbReference type="Pfam" id="PF08990">
    <property type="entry name" value="Docking"/>
    <property type="match status" value="1"/>
</dbReference>
<keyword evidence="8" id="KW-0012">Acyltransferase</keyword>
<dbReference type="FunFam" id="3.40.50.720:FF:000209">
    <property type="entry name" value="Polyketide synthase Pks12"/>
    <property type="match status" value="1"/>
</dbReference>
<feature type="domain" description="Ketosynthase family 3 (KS3)" evidence="12">
    <location>
        <begin position="52"/>
        <end position="476"/>
    </location>
</feature>
<dbReference type="GO" id="GO:0006633">
    <property type="term" value="P:fatty acid biosynthetic process"/>
    <property type="evidence" value="ECO:0007669"/>
    <property type="project" value="InterPro"/>
</dbReference>
<dbReference type="Gene3D" id="3.90.180.10">
    <property type="entry name" value="Medium-chain alcohol dehydrogenases, catalytic domain"/>
    <property type="match status" value="1"/>
</dbReference>
<evidence type="ECO:0000313" key="14">
    <source>
        <dbReference type="EMBL" id="MBB5792192.1"/>
    </source>
</evidence>
<feature type="active site" description="Proton acceptor; for dehydratase activity" evidence="9">
    <location>
        <position position="970"/>
    </location>
</feature>
<dbReference type="InterPro" id="IPR014030">
    <property type="entry name" value="Ketoacyl_synth_N"/>
</dbReference>
<dbReference type="GO" id="GO:0031177">
    <property type="term" value="F:phosphopantetheine binding"/>
    <property type="evidence" value="ECO:0007669"/>
    <property type="project" value="InterPro"/>
</dbReference>
<dbReference type="SUPFAM" id="SSF55048">
    <property type="entry name" value="Probable ACP-binding domain of malonyl-CoA ACP transacylase"/>
    <property type="match status" value="1"/>
</dbReference>
<dbReference type="InterPro" id="IPR049900">
    <property type="entry name" value="PKS_mFAS_DH"/>
</dbReference>
<dbReference type="SUPFAM" id="SSF52151">
    <property type="entry name" value="FabD/lysophospholipase-like"/>
    <property type="match status" value="1"/>
</dbReference>
<evidence type="ECO:0000256" key="9">
    <source>
        <dbReference type="PROSITE-ProRule" id="PRU01363"/>
    </source>
</evidence>
<dbReference type="InterPro" id="IPR020806">
    <property type="entry name" value="PKS_PP-bd"/>
</dbReference>
<dbReference type="Gene3D" id="3.10.129.110">
    <property type="entry name" value="Polyketide synthase dehydratase"/>
    <property type="match status" value="1"/>
</dbReference>
<dbReference type="Pfam" id="PF22953">
    <property type="entry name" value="SpnB_Rossmann"/>
    <property type="match status" value="1"/>
</dbReference>
<dbReference type="InterPro" id="IPR020843">
    <property type="entry name" value="ER"/>
</dbReference>
<dbReference type="InterPro" id="IPR036291">
    <property type="entry name" value="NAD(P)-bd_dom_sf"/>
</dbReference>
<dbReference type="PROSITE" id="PS52004">
    <property type="entry name" value="KS3_2"/>
    <property type="match status" value="1"/>
</dbReference>
<dbReference type="Gene3D" id="3.40.366.10">
    <property type="entry name" value="Malonyl-Coenzyme A Acyl Carrier Protein, domain 2"/>
    <property type="match status" value="1"/>
</dbReference>
<feature type="region of interest" description="N-terminal hotdog fold" evidence="9">
    <location>
        <begin position="939"/>
        <end position="1063"/>
    </location>
</feature>
<gene>
    <name evidence="14" type="ORF">HDA41_000156</name>
</gene>
<evidence type="ECO:0000259" key="13">
    <source>
        <dbReference type="PROSITE" id="PS52019"/>
    </source>
</evidence>
<dbReference type="SUPFAM" id="SSF51735">
    <property type="entry name" value="NAD(P)-binding Rossmann-fold domains"/>
    <property type="match status" value="3"/>
</dbReference>
<dbReference type="Pfam" id="PF08659">
    <property type="entry name" value="KR"/>
    <property type="match status" value="1"/>
</dbReference>
<evidence type="ECO:0000256" key="8">
    <source>
        <dbReference type="ARBA" id="ARBA00023315"/>
    </source>
</evidence>
<dbReference type="SMART" id="SM00827">
    <property type="entry name" value="PKS_AT"/>
    <property type="match status" value="1"/>
</dbReference>
<dbReference type="CDD" id="cd00833">
    <property type="entry name" value="PKS"/>
    <property type="match status" value="1"/>
</dbReference>
<dbReference type="Gene3D" id="3.40.47.10">
    <property type="match status" value="1"/>
</dbReference>
<evidence type="ECO:0000259" key="12">
    <source>
        <dbReference type="PROSITE" id="PS52004"/>
    </source>
</evidence>
<comment type="cofactor">
    <cofactor evidence="1">
        <name>pantetheine 4'-phosphate</name>
        <dbReference type="ChEBI" id="CHEBI:47942"/>
    </cofactor>
</comment>